<gene>
    <name evidence="1" type="ORF">LCGC14_2849020</name>
</gene>
<protein>
    <recommendedName>
        <fullName evidence="2">PD-(D/E)XK endonuclease-like domain-containing protein</fullName>
    </recommendedName>
</protein>
<dbReference type="AlphaFoldDB" id="A0A0F8Y969"/>
<name>A0A0F8Y969_9ZZZZ</name>
<comment type="caution">
    <text evidence="1">The sequence shown here is derived from an EMBL/GenBank/DDBJ whole genome shotgun (WGS) entry which is preliminary data.</text>
</comment>
<dbReference type="Gene3D" id="3.90.320.10">
    <property type="match status" value="1"/>
</dbReference>
<organism evidence="1">
    <name type="scientific">marine sediment metagenome</name>
    <dbReference type="NCBI Taxonomy" id="412755"/>
    <lineage>
        <taxon>unclassified sequences</taxon>
        <taxon>metagenomes</taxon>
        <taxon>ecological metagenomes</taxon>
    </lineage>
</organism>
<sequence length="269" mass="31082">MKIKEIHVGLSGVIPIASYENLRPAFDITAELNETDNLDECFDKLKSTLRSQFDREANQAKTDLIEKQYKNIRFREKNGKKYPSVTSITDWSKEWRISEDELLQYGARGTIVHALIGEYIKTGEWVAPETLPTLREDLLVLATGSLGLKYQDCSHKKFFEQFGKDFEFAESIEKEVYNDEHLYSGRYDAKCLYKGKLSIIDFKTGSSYHHKQLAAYSVCEEGIEQLVVCPVGVTDNKTGYKKPFVTEQIRDNFKMFLKDRAKFHKRFGI</sequence>
<evidence type="ECO:0000313" key="1">
    <source>
        <dbReference type="EMBL" id="KKK77893.1"/>
    </source>
</evidence>
<evidence type="ECO:0008006" key="2">
    <source>
        <dbReference type="Google" id="ProtNLM"/>
    </source>
</evidence>
<dbReference type="EMBL" id="LAZR01054737">
    <property type="protein sequence ID" value="KKK77893.1"/>
    <property type="molecule type" value="Genomic_DNA"/>
</dbReference>
<proteinExistence type="predicted"/>
<accession>A0A0F8Y969</accession>
<dbReference type="InterPro" id="IPR011604">
    <property type="entry name" value="PDDEXK-like_dom_sf"/>
</dbReference>
<reference evidence="1" key="1">
    <citation type="journal article" date="2015" name="Nature">
        <title>Complex archaea that bridge the gap between prokaryotes and eukaryotes.</title>
        <authorList>
            <person name="Spang A."/>
            <person name="Saw J.H."/>
            <person name="Jorgensen S.L."/>
            <person name="Zaremba-Niedzwiedzka K."/>
            <person name="Martijn J."/>
            <person name="Lind A.E."/>
            <person name="van Eijk R."/>
            <person name="Schleper C."/>
            <person name="Guy L."/>
            <person name="Ettema T.J."/>
        </authorList>
    </citation>
    <scope>NUCLEOTIDE SEQUENCE</scope>
</reference>